<gene>
    <name evidence="3" type="ORF">BDD14_3441</name>
</gene>
<dbReference type="Gene3D" id="3.30.1490.270">
    <property type="match status" value="1"/>
</dbReference>
<dbReference type="InterPro" id="IPR007296">
    <property type="entry name" value="DUF403"/>
</dbReference>
<dbReference type="AlphaFoldDB" id="A0A4Q7YXS6"/>
<dbReference type="PANTHER" id="PTHR34595">
    <property type="entry name" value="BLR5612 PROTEIN"/>
    <property type="match status" value="1"/>
</dbReference>
<dbReference type="InterPro" id="IPR025841">
    <property type="entry name" value="CP_ATPgrasp_2"/>
</dbReference>
<evidence type="ECO:0000313" key="3">
    <source>
        <dbReference type="EMBL" id="RZU41899.1"/>
    </source>
</evidence>
<sequence length="832" mass="93922">MTVDLYQTPLRYGAVYDESSADGVTPRPHWAHLMESLREIGPEELGRRWGHAERRIRENGITYNIYSDPLGVNRPWKIDIIPLLIPADEWRYIEAGIVQRAQLLSLLLEDLYGAQDLVAQGHFPAALLYANPAFLRPLVGVRVPAHTYLHMLAVDLARSPDGQWWVLADRTQAPSGSGYALENRTIVSDVLPDIFRTSNVLRLSHFFRSQLEVLTNLSTRNDPRIVLLTPGPYNETYFEHSYLARYLGLTLVVGADLTVRDRCVYLKTVDRLEQVDVILRRVDDSFCDPLELRGDSLLGVPGLVDAIVAGNVKVVNALGSGLIETAAVMPFLPGLSRHVLGETLKLPSVATWWCGQQHTLDWVLDHLDSVVVKPAFPSLGMEPVFAAELPDAERSKFAQQLRARPHEYVAQEQIALSTAPVWEDGHLNSRSVVLRTYVLNTGSGWIAIPGGLTRVAEMEGSVVSMQRGGHAKDAWVLWDSPVDTFSMLRPRNEPVELRRVSRVVSSSVADNVFWLGRYAERAENIARILRPMISRVRQSDKTELGCLLRLHSCLESRHSKLPKTKKRPPTSLELEQEIISLMSDVKRPDSLASTLEEVSRIGGNVRDRLSADMMSLIGQLRDAIQIGHGTQFLEYPAMLTACLELLSAFSGMERENINRGLGWFFLTLGRRLERAMYLTRQLREITTPLVEEDWLLLECLLEVADSSMTYRTRYYTTLQPLAVLDVLMADESNPRSLDFQLSHLMDLYQKLPRHLPDDLEAMRNALALLRSFDLRELKYPLPGAATVAHDSEGLSRLERFLRELERLLPSWSNNISSRYFSHARTLPITVGQ</sequence>
<dbReference type="PANTHER" id="PTHR34595:SF2">
    <property type="entry name" value="BLR2978 PROTEIN"/>
    <property type="match status" value="1"/>
</dbReference>
<comment type="caution">
    <text evidence="3">The sequence shown here is derived from an EMBL/GenBank/DDBJ whole genome shotgun (WGS) entry which is preliminary data.</text>
</comment>
<dbReference type="Pfam" id="PF04168">
    <property type="entry name" value="Alpha-E"/>
    <property type="match status" value="1"/>
</dbReference>
<name>A0A4Q7YXS6_9BACT</name>
<dbReference type="EMBL" id="SHKW01000001">
    <property type="protein sequence ID" value="RZU41899.1"/>
    <property type="molecule type" value="Genomic_DNA"/>
</dbReference>
<evidence type="ECO:0000259" key="2">
    <source>
        <dbReference type="Pfam" id="PF14403"/>
    </source>
</evidence>
<keyword evidence="4" id="KW-1185">Reference proteome</keyword>
<organism evidence="3 4">
    <name type="scientific">Edaphobacter modestus</name>
    <dbReference type="NCBI Taxonomy" id="388466"/>
    <lineage>
        <taxon>Bacteria</taxon>
        <taxon>Pseudomonadati</taxon>
        <taxon>Acidobacteriota</taxon>
        <taxon>Terriglobia</taxon>
        <taxon>Terriglobales</taxon>
        <taxon>Acidobacteriaceae</taxon>
        <taxon>Edaphobacter</taxon>
    </lineage>
</organism>
<dbReference type="RefSeq" id="WP_130419735.1">
    <property type="nucleotide sequence ID" value="NZ_SHKW01000001.1"/>
</dbReference>
<evidence type="ECO:0000259" key="1">
    <source>
        <dbReference type="Pfam" id="PF04168"/>
    </source>
</evidence>
<evidence type="ECO:0000313" key="4">
    <source>
        <dbReference type="Proteomes" id="UP000292958"/>
    </source>
</evidence>
<dbReference type="SUPFAM" id="SSF56059">
    <property type="entry name" value="Glutathione synthetase ATP-binding domain-like"/>
    <property type="match status" value="1"/>
</dbReference>
<dbReference type="Proteomes" id="UP000292958">
    <property type="component" value="Unassembled WGS sequence"/>
</dbReference>
<proteinExistence type="predicted"/>
<dbReference type="InterPro" id="IPR051680">
    <property type="entry name" value="ATP-dep_Glu-Cys_Ligase-2"/>
</dbReference>
<reference evidence="3 4" key="1">
    <citation type="submission" date="2019-02" db="EMBL/GenBank/DDBJ databases">
        <title>Genomic Encyclopedia of Archaeal and Bacterial Type Strains, Phase II (KMG-II): from individual species to whole genera.</title>
        <authorList>
            <person name="Goeker M."/>
        </authorList>
    </citation>
    <scope>NUCLEOTIDE SEQUENCE [LARGE SCALE GENOMIC DNA]</scope>
    <source>
        <strain evidence="3 4">DSM 18101</strain>
    </source>
</reference>
<accession>A0A4Q7YXS6</accession>
<dbReference type="Gene3D" id="3.40.50.11290">
    <property type="match status" value="1"/>
</dbReference>
<dbReference type="Pfam" id="PF14403">
    <property type="entry name" value="CP_ATPgrasp_2"/>
    <property type="match status" value="1"/>
</dbReference>
<dbReference type="OrthoDB" id="9804079at2"/>
<feature type="domain" description="Circularly permuted ATP-grasp type 2" evidence="2">
    <location>
        <begin position="82"/>
        <end position="456"/>
    </location>
</feature>
<feature type="domain" description="DUF403" evidence="1">
    <location>
        <begin position="505"/>
        <end position="820"/>
    </location>
</feature>
<protein>
    <submittedName>
        <fullName evidence="3">Putative circularly permuted ATP-grasp superfamily protein</fullName>
    </submittedName>
</protein>